<dbReference type="InterPro" id="IPR021352">
    <property type="entry name" value="DUF2971"/>
</dbReference>
<dbReference type="KEGG" id="noj:EJ995_02140"/>
<accession>A0A3S9MV88</accession>
<dbReference type="OrthoDB" id="190848at2"/>
<dbReference type="Pfam" id="PF11185">
    <property type="entry name" value="DUF2971"/>
    <property type="match status" value="1"/>
</dbReference>
<name>A0A3S9MV88_9FLAO</name>
<evidence type="ECO:0000313" key="1">
    <source>
        <dbReference type="EMBL" id="AZQ43091.1"/>
    </source>
</evidence>
<evidence type="ECO:0000313" key="2">
    <source>
        <dbReference type="Proteomes" id="UP000279600"/>
    </source>
</evidence>
<proteinExistence type="predicted"/>
<dbReference type="EMBL" id="CP034549">
    <property type="protein sequence ID" value="AZQ43091.1"/>
    <property type="molecule type" value="Genomic_DNA"/>
</dbReference>
<sequence>MKEELQIIQKFLSEFSKLVSTQADLSFPIEFYTEYKGQMKVVDAALIKNKEVLAIFEFKAGVVKINPQDFWDAIPPININYKFLVLSNGLDHYVLNVFTNALLSFDNSEDLLTHLLELPTVEEINETKESIASIIEKTVMEFEKEFVHHDHPLYEKLPDLVAHFKKEKIESSLRFDKNGQFYHLTKDIRDLTNFENQFFQLITEELEESETIYRYTTLETMFSTINHKSIRLNGIPGMNDLSEVDYVQSYRDKGFKLSDSAIDIDELNKRFILCSSSLEDDLMQWRLYGDDSKGACLVFKIKNTSRIPGLQLRKICYGIKVNGENYHPEIELINKIISDVKKQKKESFQFRALSIWKHFFKSYEYQPEKEVRLLLILARDKTIKGESILEEKLHSIQKMWCLTSSHKIVNPYIIINVDDDLLPIELTEIVLGNKSPEPVTNKKQIEQLLYENKLDNVSVNISKIDSYR</sequence>
<keyword evidence="2" id="KW-1185">Reference proteome</keyword>
<dbReference type="AlphaFoldDB" id="A0A3S9MV88"/>
<organism evidence="1 2">
    <name type="scientific">Nonlabens ponticola</name>
    <dbReference type="NCBI Taxonomy" id="2496866"/>
    <lineage>
        <taxon>Bacteria</taxon>
        <taxon>Pseudomonadati</taxon>
        <taxon>Bacteroidota</taxon>
        <taxon>Flavobacteriia</taxon>
        <taxon>Flavobacteriales</taxon>
        <taxon>Flavobacteriaceae</taxon>
        <taxon>Nonlabens</taxon>
    </lineage>
</organism>
<dbReference type="RefSeq" id="WP_126445161.1">
    <property type="nucleotide sequence ID" value="NZ_CP034549.1"/>
</dbReference>
<gene>
    <name evidence="1" type="ORF">EJ995_02140</name>
</gene>
<protein>
    <submittedName>
        <fullName evidence="1">DUF2971 domain-containing protein</fullName>
    </submittedName>
</protein>
<dbReference type="Proteomes" id="UP000279600">
    <property type="component" value="Chromosome"/>
</dbReference>
<reference evidence="1 2" key="1">
    <citation type="submission" date="2018-12" db="EMBL/GenBank/DDBJ databases">
        <title>Complete genome of Nonlabens sp. MJ115.</title>
        <authorList>
            <person name="Choi H.S."/>
            <person name="Jung J."/>
        </authorList>
    </citation>
    <scope>NUCLEOTIDE SEQUENCE [LARGE SCALE GENOMIC DNA]</scope>
    <source>
        <strain evidence="1 2">MJ115</strain>
    </source>
</reference>